<protein>
    <recommendedName>
        <fullName evidence="3">Oxidoreductase FAD/NAD(P)-binding domain-containing protein</fullName>
    </recommendedName>
</protein>
<dbReference type="SUPFAM" id="SSF52343">
    <property type="entry name" value="Ferredoxin reductase-like, C-terminal NADP-linked domain"/>
    <property type="match status" value="1"/>
</dbReference>
<dbReference type="InterPro" id="IPR039261">
    <property type="entry name" value="FNR_nucleotide-bd"/>
</dbReference>
<sequence>MPGPGGHHVYVCGPPDWTDAVLREARAGGVPSERPHTERFAW</sequence>
<evidence type="ECO:0000313" key="2">
    <source>
        <dbReference type="Proteomes" id="UP001501444"/>
    </source>
</evidence>
<organism evidence="1 2">
    <name type="scientific">Dactylosporangium salmoneum</name>
    <dbReference type="NCBI Taxonomy" id="53361"/>
    <lineage>
        <taxon>Bacteria</taxon>
        <taxon>Bacillati</taxon>
        <taxon>Actinomycetota</taxon>
        <taxon>Actinomycetes</taxon>
        <taxon>Micromonosporales</taxon>
        <taxon>Micromonosporaceae</taxon>
        <taxon>Dactylosporangium</taxon>
    </lineage>
</organism>
<dbReference type="RefSeq" id="WP_344611849.1">
    <property type="nucleotide sequence ID" value="NZ_BAAARV010000016.1"/>
</dbReference>
<keyword evidence="2" id="KW-1185">Reference proteome</keyword>
<dbReference type="Gene3D" id="3.40.50.80">
    <property type="entry name" value="Nucleotide-binding domain of ferredoxin-NADP reductase (FNR) module"/>
    <property type="match status" value="1"/>
</dbReference>
<evidence type="ECO:0008006" key="3">
    <source>
        <dbReference type="Google" id="ProtNLM"/>
    </source>
</evidence>
<dbReference type="Proteomes" id="UP001501444">
    <property type="component" value="Unassembled WGS sequence"/>
</dbReference>
<accession>A0ABP5SS14</accession>
<reference evidence="2" key="1">
    <citation type="journal article" date="2019" name="Int. J. Syst. Evol. Microbiol.">
        <title>The Global Catalogue of Microorganisms (GCM) 10K type strain sequencing project: providing services to taxonomists for standard genome sequencing and annotation.</title>
        <authorList>
            <consortium name="The Broad Institute Genomics Platform"/>
            <consortium name="The Broad Institute Genome Sequencing Center for Infectious Disease"/>
            <person name="Wu L."/>
            <person name="Ma J."/>
        </authorList>
    </citation>
    <scope>NUCLEOTIDE SEQUENCE [LARGE SCALE GENOMIC DNA]</scope>
    <source>
        <strain evidence="2">JCM 3272</strain>
    </source>
</reference>
<comment type="caution">
    <text evidence="1">The sequence shown here is derived from an EMBL/GenBank/DDBJ whole genome shotgun (WGS) entry which is preliminary data.</text>
</comment>
<proteinExistence type="predicted"/>
<gene>
    <name evidence="1" type="ORF">GCM10010170_018500</name>
</gene>
<evidence type="ECO:0000313" key="1">
    <source>
        <dbReference type="EMBL" id="GAA2337422.1"/>
    </source>
</evidence>
<name>A0ABP5SS14_9ACTN</name>
<dbReference type="EMBL" id="BAAARV010000016">
    <property type="protein sequence ID" value="GAA2337422.1"/>
    <property type="molecule type" value="Genomic_DNA"/>
</dbReference>